<dbReference type="RefSeq" id="WP_189586479.1">
    <property type="nucleotide sequence ID" value="NZ_BMZR01000007.1"/>
</dbReference>
<name>A0ABQ3GT81_9GAMM</name>
<dbReference type="InterPro" id="IPR000462">
    <property type="entry name" value="CDP-OH_P_trans"/>
</dbReference>
<feature type="domain" description="Methyltransferase" evidence="3">
    <location>
        <begin position="608"/>
        <end position="932"/>
    </location>
</feature>
<comment type="caution">
    <text evidence="4">The sequence shown here is derived from an EMBL/GenBank/DDBJ whole genome shotgun (WGS) entry which is preliminary data.</text>
</comment>
<evidence type="ECO:0008006" key="6">
    <source>
        <dbReference type="Google" id="ProtNLM"/>
    </source>
</evidence>
<dbReference type="Gene3D" id="3.40.50.1820">
    <property type="entry name" value="alpha/beta hydrolase"/>
    <property type="match status" value="1"/>
</dbReference>
<gene>
    <name evidence="4" type="ORF">GCM10016272_24900</name>
</gene>
<dbReference type="InterPro" id="IPR043130">
    <property type="entry name" value="CDP-OH_PTrfase_TM_dom"/>
</dbReference>
<dbReference type="SUPFAM" id="SSF53474">
    <property type="entry name" value="alpha/beta-Hydrolases"/>
    <property type="match status" value="1"/>
</dbReference>
<dbReference type="InterPro" id="IPR022744">
    <property type="entry name" value="MeTrfase_dom_put"/>
</dbReference>
<dbReference type="InterPro" id="IPR029063">
    <property type="entry name" value="SAM-dependent_MTases_sf"/>
</dbReference>
<dbReference type="EMBL" id="BMZR01000007">
    <property type="protein sequence ID" value="GHD37113.1"/>
    <property type="molecule type" value="Genomic_DNA"/>
</dbReference>
<dbReference type="InterPro" id="IPR029058">
    <property type="entry name" value="AB_hydrolase_fold"/>
</dbReference>
<feature type="region of interest" description="Disordered" evidence="1">
    <location>
        <begin position="297"/>
        <end position="317"/>
    </location>
</feature>
<evidence type="ECO:0000259" key="2">
    <source>
        <dbReference type="Pfam" id="PF12146"/>
    </source>
</evidence>
<dbReference type="Proteomes" id="UP000610203">
    <property type="component" value="Unassembled WGS sequence"/>
</dbReference>
<dbReference type="SUPFAM" id="SSF53335">
    <property type="entry name" value="S-adenosyl-L-methionine-dependent methyltransferases"/>
    <property type="match status" value="1"/>
</dbReference>
<evidence type="ECO:0000256" key="1">
    <source>
        <dbReference type="SAM" id="MobiDB-lite"/>
    </source>
</evidence>
<dbReference type="Pfam" id="PF12146">
    <property type="entry name" value="Hydrolase_4"/>
    <property type="match status" value="1"/>
</dbReference>
<organism evidence="4 5">
    <name type="scientific">Psychrobacter glaciei</name>
    <dbReference type="NCBI Taxonomy" id="619771"/>
    <lineage>
        <taxon>Bacteria</taxon>
        <taxon>Pseudomonadati</taxon>
        <taxon>Pseudomonadota</taxon>
        <taxon>Gammaproteobacteria</taxon>
        <taxon>Moraxellales</taxon>
        <taxon>Moraxellaceae</taxon>
        <taxon>Psychrobacter</taxon>
    </lineage>
</organism>
<protein>
    <recommendedName>
        <fullName evidence="6">Alpha/beta fold hydrolase</fullName>
    </recommendedName>
</protein>
<dbReference type="Pfam" id="PF01066">
    <property type="entry name" value="CDP-OH_P_transf"/>
    <property type="match status" value="1"/>
</dbReference>
<dbReference type="InterPro" id="IPR051044">
    <property type="entry name" value="MAG_DAG_Lipase"/>
</dbReference>
<proteinExistence type="predicted"/>
<reference evidence="5" key="1">
    <citation type="journal article" date="2019" name="Int. J. Syst. Evol. Microbiol.">
        <title>The Global Catalogue of Microorganisms (GCM) 10K type strain sequencing project: providing services to taxonomists for standard genome sequencing and annotation.</title>
        <authorList>
            <consortium name="The Broad Institute Genomics Platform"/>
            <consortium name="The Broad Institute Genome Sequencing Center for Infectious Disease"/>
            <person name="Wu L."/>
            <person name="Ma J."/>
        </authorList>
    </citation>
    <scope>NUCLEOTIDE SEQUENCE [LARGE SCALE GENOMIC DNA]</scope>
    <source>
        <strain evidence="5">KCTC 42280</strain>
    </source>
</reference>
<feature type="domain" description="Serine aminopeptidase S33" evidence="2">
    <location>
        <begin position="364"/>
        <end position="598"/>
    </location>
</feature>
<dbReference type="PANTHER" id="PTHR11614">
    <property type="entry name" value="PHOSPHOLIPASE-RELATED"/>
    <property type="match status" value="1"/>
</dbReference>
<evidence type="ECO:0000313" key="4">
    <source>
        <dbReference type="EMBL" id="GHD37113.1"/>
    </source>
</evidence>
<evidence type="ECO:0000313" key="5">
    <source>
        <dbReference type="Proteomes" id="UP000610203"/>
    </source>
</evidence>
<evidence type="ECO:0000259" key="3">
    <source>
        <dbReference type="Pfam" id="PF12147"/>
    </source>
</evidence>
<dbReference type="InterPro" id="IPR022742">
    <property type="entry name" value="Hydrolase_4"/>
</dbReference>
<feature type="compositionally biased region" description="Polar residues" evidence="1">
    <location>
        <begin position="297"/>
        <end position="308"/>
    </location>
</feature>
<dbReference type="Gene3D" id="1.20.120.1760">
    <property type="match status" value="1"/>
</dbReference>
<sequence length="940" mass="103344">MARLMSLYQLKSQFQDQLRPISDALVEQKVTANQVTVSAILLSLGTAYLIAKPATEKQELWLLLPSSLFVRMALNAIDGMMAREHGQASKLGEVLNEVGDIVADTALIASLAPHVANDNWQASAVNFPNNISIHQPHIVGLIVLSIGTELLGIASNRMLDIRANQGPLGKSDRAFVLGVLGTFMAIKAPIVLSHIRVGQLFILTEALLLKTCLNRLRYMADLYLMRKLPVLRSNRSDSLESIPDASYQSISSIDCQAIIDQPDTLSPNTLSLNSPLSNSPLSNSAAKTSLLESQTMPAISKNSQSTNAKAAPNKVSDDLHLSSSEVVSGESCYNAYDGTAIYYRYWLTMPLENIKQAGQQHTQQRQVILLHRGHEHSGRLAELGEQFAKAGYQVFAWDARGNGRSGGIKDHAESVTELERDLDGFVQLVIGQTGIAIEDTLIVASSIGAVLAAAWVHDYAPSIRGMILGTPALSIRLYMPFAIPSLKVARALGLMSRVSSYVKAQVLTHDKDAQQAYNADPLISNSISTDLLIDTHATGQRLLDDAGAITVPTFILCAGKDYVVDKQAERDFYEAINTTDKRWQLYPDNYHAIFHETNKADVFADCIDFAEQVFKSAVKAPDLSAAHLNSASKDKVDRLAIKPFNPSFAITRFAMQKFGHVSDAIATGLEHGFDSGHSLDHVYYNQPSGQNKFGQAVDKFYLSNIGWQGIRIRREHILELAREALADIKSGNQNQASQNQAKQNSTESFQPKLLDIASGHGFYAFDLLTEFTNLHAELRDYEQHNIQALQAKAEQLEIADRVLTCQKDAFDPASYSYVQKGSGDAKGLDDKKFDIAIASGVFELFSDNTLPATALAGIYDSLKSDGYLLYTNQPWHPEQEFISKTLNNHRGSSWVMRCRSQAEMDQLVENAGFKKVAMRIDRFGIFTVSLAIKTASTDDK</sequence>
<keyword evidence="5" id="KW-1185">Reference proteome</keyword>
<dbReference type="Gene3D" id="3.40.50.150">
    <property type="entry name" value="Vaccinia Virus protein VP39"/>
    <property type="match status" value="1"/>
</dbReference>
<dbReference type="Pfam" id="PF12147">
    <property type="entry name" value="Methyltransf_20"/>
    <property type="match status" value="1"/>
</dbReference>
<accession>A0ABQ3GT81</accession>